<evidence type="ECO:0000313" key="4">
    <source>
        <dbReference type="EMBL" id="ORZ02441.1"/>
    </source>
</evidence>
<evidence type="ECO:0000313" key="5">
    <source>
        <dbReference type="Proteomes" id="UP000242180"/>
    </source>
</evidence>
<evidence type="ECO:0000256" key="3">
    <source>
        <dbReference type="RuleBase" id="RU364104"/>
    </source>
</evidence>
<dbReference type="Proteomes" id="UP000242180">
    <property type="component" value="Unassembled WGS sequence"/>
</dbReference>
<comment type="similarity">
    <text evidence="1 3">Belongs to the CMC family.</text>
</comment>
<protein>
    <recommendedName>
        <fullName evidence="3">COX assembly mitochondrial protein</fullName>
    </recommendedName>
</protein>
<dbReference type="InParanoid" id="A0A1X2HSD1"/>
<sequence>MGKTVQETLANPFAQQSSELHVLSRGEEEACYKDMKARALQHCQLPVKDFVECSKEHNVTVMWTCRKKLKAMNACLNEKTSREELDKLKLEKMRAKLAQKQKDGE</sequence>
<dbReference type="OMA" id="MLQQDGK"/>
<keyword evidence="5" id="KW-1185">Reference proteome</keyword>
<keyword evidence="3" id="KW-0143">Chaperone</keyword>
<organism evidence="4 5">
    <name type="scientific">Syncephalastrum racemosum</name>
    <name type="common">Filamentous fungus</name>
    <dbReference type="NCBI Taxonomy" id="13706"/>
    <lineage>
        <taxon>Eukaryota</taxon>
        <taxon>Fungi</taxon>
        <taxon>Fungi incertae sedis</taxon>
        <taxon>Mucoromycota</taxon>
        <taxon>Mucoromycotina</taxon>
        <taxon>Mucoromycetes</taxon>
        <taxon>Mucorales</taxon>
        <taxon>Syncephalastraceae</taxon>
        <taxon>Syncephalastrum</taxon>
    </lineage>
</organism>
<comment type="function">
    <text evidence="3">Required for mitochondrial cytochrome c oxidase (COX) assembly and respiration.</text>
</comment>
<dbReference type="InterPro" id="IPR013892">
    <property type="entry name" value="Cyt_c_biogenesis_Cmc1-like"/>
</dbReference>
<dbReference type="GO" id="GO:0005743">
    <property type="term" value="C:mitochondrial inner membrane"/>
    <property type="evidence" value="ECO:0007669"/>
    <property type="project" value="UniProtKB-SubCell"/>
</dbReference>
<comment type="subcellular location">
    <subcellularLocation>
        <location evidence="3">Mitochondrion inner membrane</location>
    </subcellularLocation>
</comment>
<evidence type="ECO:0000256" key="2">
    <source>
        <dbReference type="ARBA" id="ARBA00023157"/>
    </source>
</evidence>
<keyword evidence="3" id="KW-0496">Mitochondrion</keyword>
<dbReference type="AlphaFoldDB" id="A0A1X2HSD1"/>
<gene>
    <name evidence="4" type="ORF">BCR43DRAFT_481553</name>
</gene>
<evidence type="ECO:0000256" key="1">
    <source>
        <dbReference type="ARBA" id="ARBA00007347"/>
    </source>
</evidence>
<dbReference type="EMBL" id="MCGN01000001">
    <property type="protein sequence ID" value="ORZ02441.1"/>
    <property type="molecule type" value="Genomic_DNA"/>
</dbReference>
<accession>A0A1X2HSD1</accession>
<comment type="caution">
    <text evidence="4">The sequence shown here is derived from an EMBL/GenBank/DDBJ whole genome shotgun (WGS) entry which is preliminary data.</text>
</comment>
<keyword evidence="2" id="KW-1015">Disulfide bond</keyword>
<name>A0A1X2HSD1_SYNRA</name>
<reference evidence="4 5" key="1">
    <citation type="submission" date="2016-07" db="EMBL/GenBank/DDBJ databases">
        <title>Pervasive Adenine N6-methylation of Active Genes in Fungi.</title>
        <authorList>
            <consortium name="DOE Joint Genome Institute"/>
            <person name="Mondo S.J."/>
            <person name="Dannebaum R.O."/>
            <person name="Kuo R.C."/>
            <person name="Labutti K."/>
            <person name="Haridas S."/>
            <person name="Kuo A."/>
            <person name="Salamov A."/>
            <person name="Ahrendt S.R."/>
            <person name="Lipzen A."/>
            <person name="Sullivan W."/>
            <person name="Andreopoulos W.B."/>
            <person name="Clum A."/>
            <person name="Lindquist E."/>
            <person name="Daum C."/>
            <person name="Ramamoorthy G.K."/>
            <person name="Gryganskyi A."/>
            <person name="Culley D."/>
            <person name="Magnuson J.K."/>
            <person name="James T.Y."/>
            <person name="O'Malley M.A."/>
            <person name="Stajich J.E."/>
            <person name="Spatafora J.W."/>
            <person name="Visel A."/>
            <person name="Grigoriev I.V."/>
        </authorList>
    </citation>
    <scope>NUCLEOTIDE SEQUENCE [LARGE SCALE GENOMIC DNA]</scope>
    <source>
        <strain evidence="4 5">NRRL 2496</strain>
    </source>
</reference>
<keyword evidence="3" id="KW-0999">Mitochondrion inner membrane</keyword>
<proteinExistence type="inferred from homology"/>
<dbReference type="STRING" id="13706.A0A1X2HSD1"/>
<dbReference type="Pfam" id="PF08583">
    <property type="entry name" value="Cmc1"/>
    <property type="match status" value="1"/>
</dbReference>
<dbReference type="OrthoDB" id="6224010at2759"/>
<keyword evidence="3" id="KW-0472">Membrane</keyword>